<gene>
    <name evidence="2" type="ORF">BWR22_07725</name>
</gene>
<protein>
    <submittedName>
        <fullName evidence="2">LmbE family protein</fullName>
    </submittedName>
</protein>
<dbReference type="AlphaFoldDB" id="A0AAC9LNK9"/>
<feature type="chain" id="PRO_5042065853" evidence="1">
    <location>
        <begin position="21"/>
        <end position="842"/>
    </location>
</feature>
<dbReference type="Proteomes" id="UP000187506">
    <property type="component" value="Chromosome"/>
</dbReference>
<proteinExistence type="predicted"/>
<dbReference type="SUPFAM" id="SSF102588">
    <property type="entry name" value="LmbE-like"/>
    <property type="match status" value="1"/>
</dbReference>
<organism evidence="2 3">
    <name type="scientific">Lacinutrix venerupis</name>
    <dbReference type="NCBI Taxonomy" id="1486034"/>
    <lineage>
        <taxon>Bacteria</taxon>
        <taxon>Pseudomonadati</taxon>
        <taxon>Bacteroidota</taxon>
        <taxon>Flavobacteriia</taxon>
        <taxon>Flavobacteriales</taxon>
        <taxon>Flavobacteriaceae</taxon>
        <taxon>Lacinutrix</taxon>
    </lineage>
</organism>
<accession>A0AAC9LNK9</accession>
<dbReference type="InterPro" id="IPR029062">
    <property type="entry name" value="Class_I_gatase-like"/>
</dbReference>
<sequence>MLKTITSLLFIFLLSFNSTAQQPDKPNASEIYDAIEKLNFLGSVLYLAAHPDDENTRLISYMANHVKARTAYLSLTRGDGGQNLIGPEIRELLGVIRTQELLAARRTDGGEQRFTRANDFGYSKHPDETLAIWNKDEVLSDVVLAIRQFKPDIIINRFDHRSPGTTHGHHTSSAMLSYEAFDLAGDASVYPNQVKEYGTWQPKREFYNTSWWFYGSKEKFEAADKTNLLNVDVGTYYPSSGLSNTEIASLSRSQHKSQGFGNTGTRGEQIEYIELIKGDLPKDKSNVFDGIDTSWNRVKGGKAIGDILKQVQENFDFTNPSASIKNLIKAYNLIKKLENKHWRNIKTKEIKTIIAACSGLYLEAAATESSSVLNNTTKLNIETINRSNANIELVSISKSDNKKTISKNINLKNNLSVQTELDFYVSNNDNYSVPYWLEEKGTLGMYKVENKKWIGLPETLKTATIQFNLNIEGSPISYTKPIVYKTNDPVKGEVYKPFEIIPEVSAKISEKVIIFENDTQKEIPVIVKASRDNLEGFIELNYPEDWNVFPKQQKINIKHKGQEQRLVFTVIPPKYQSEGTLSPKVTIGNKIYNKELIEIDYDHIPYQTVLLPSESKIVRLDIKKRGENIAYIEGAGDVVPESLTQIGYNVVIISPEDISSQKLSQFDAVVIGIRAYNTIEELNFKQDILFDFVKNGGNMIVQYNTSHRLKVDNLAPYTLELSRDRVTDESAEITFVNPNHEVLNSPNKITQQDFKGWTQERGLYFPNKWAKEFTPILSMQDKGETPKTGSLLVAKYGKGHYIYTGLSFFREFPAGVSGAYRLFANMLSIGKENITNNSGLKN</sequence>
<dbReference type="PANTHER" id="PTHR12993">
    <property type="entry name" value="N-ACETYLGLUCOSAMINYL-PHOSPHATIDYLINOSITOL DE-N-ACETYLASE-RELATED"/>
    <property type="match status" value="1"/>
</dbReference>
<dbReference type="EMBL" id="CP019352">
    <property type="protein sequence ID" value="APY00208.1"/>
    <property type="molecule type" value="Genomic_DNA"/>
</dbReference>
<reference evidence="2 3" key="1">
    <citation type="submission" date="2017-01" db="EMBL/GenBank/DDBJ databases">
        <title>Complete genome of Lacinutrix venerupis DOK2-8 isolated from seawater in Dokdo.</title>
        <authorList>
            <person name="Chi W.-J."/>
            <person name="Kim J.H."/>
        </authorList>
    </citation>
    <scope>NUCLEOTIDE SEQUENCE [LARGE SCALE GENOMIC DNA]</scope>
    <source>
        <strain evidence="2 3">DOK2-8</strain>
    </source>
</reference>
<keyword evidence="3" id="KW-1185">Reference proteome</keyword>
<dbReference type="GO" id="GO:0000225">
    <property type="term" value="F:N-acetylglucosaminylphosphatidylinositol deacetylase activity"/>
    <property type="evidence" value="ECO:0007669"/>
    <property type="project" value="TreeGrafter"/>
</dbReference>
<dbReference type="InterPro" id="IPR003737">
    <property type="entry name" value="GlcNAc_PI_deacetylase-related"/>
</dbReference>
<keyword evidence="1" id="KW-0732">Signal</keyword>
<feature type="signal peptide" evidence="1">
    <location>
        <begin position="1"/>
        <end position="20"/>
    </location>
</feature>
<dbReference type="InterPro" id="IPR024078">
    <property type="entry name" value="LmbE-like_dom_sf"/>
</dbReference>
<dbReference type="Pfam" id="PF02585">
    <property type="entry name" value="PIG-L"/>
    <property type="match status" value="1"/>
</dbReference>
<evidence type="ECO:0000313" key="3">
    <source>
        <dbReference type="Proteomes" id="UP000187506"/>
    </source>
</evidence>
<dbReference type="SUPFAM" id="SSF52317">
    <property type="entry name" value="Class I glutamine amidotransferase-like"/>
    <property type="match status" value="1"/>
</dbReference>
<dbReference type="Gene3D" id="3.40.50.10320">
    <property type="entry name" value="LmbE-like"/>
    <property type="match status" value="1"/>
</dbReference>
<evidence type="ECO:0000313" key="2">
    <source>
        <dbReference type="EMBL" id="APY00208.1"/>
    </source>
</evidence>
<dbReference type="PANTHER" id="PTHR12993:SF11">
    <property type="entry name" value="N-ACETYLGLUCOSAMINYL-PHOSPHATIDYLINOSITOL DE-N-ACETYLASE"/>
    <property type="match status" value="1"/>
</dbReference>
<dbReference type="RefSeq" id="WP_076733115.1">
    <property type="nucleotide sequence ID" value="NZ_CP019352.1"/>
</dbReference>
<name>A0AAC9LNK9_9FLAO</name>
<dbReference type="KEGG" id="lvn:BWR22_07725"/>
<evidence type="ECO:0000256" key="1">
    <source>
        <dbReference type="SAM" id="SignalP"/>
    </source>
</evidence>